<reference evidence="2 3" key="1">
    <citation type="journal article" date="2021" name="ISME Commun">
        <title>Automated analysis of genomic sequences facilitates high-throughput and comprehensive description of bacteria.</title>
        <authorList>
            <person name="Hitch T.C.A."/>
        </authorList>
    </citation>
    <scope>NUCLEOTIDE SEQUENCE [LARGE SCALE GENOMIC DNA]</scope>
    <source>
        <strain evidence="2 3">Sanger_23</strain>
    </source>
</reference>
<proteinExistence type="predicted"/>
<dbReference type="Gene3D" id="3.20.20.140">
    <property type="entry name" value="Metal-dependent hydrolases"/>
    <property type="match status" value="1"/>
</dbReference>
<name>A0ABT2TRZ0_9FIRM</name>
<organism evidence="2 3">
    <name type="scientific">Blautia ammoniilytica</name>
    <dbReference type="NCBI Taxonomy" id="2981782"/>
    <lineage>
        <taxon>Bacteria</taxon>
        <taxon>Bacillati</taxon>
        <taxon>Bacillota</taxon>
        <taxon>Clostridia</taxon>
        <taxon>Lachnospirales</taxon>
        <taxon>Lachnospiraceae</taxon>
        <taxon>Blautia</taxon>
    </lineage>
</organism>
<dbReference type="InterPro" id="IPR032466">
    <property type="entry name" value="Metal_Hydrolase"/>
</dbReference>
<evidence type="ECO:0000313" key="3">
    <source>
        <dbReference type="Proteomes" id="UP001652409"/>
    </source>
</evidence>
<dbReference type="SUPFAM" id="SSF51556">
    <property type="entry name" value="Metallo-dependent hydrolases"/>
    <property type="match status" value="1"/>
</dbReference>
<evidence type="ECO:0000259" key="1">
    <source>
        <dbReference type="Pfam" id="PF01979"/>
    </source>
</evidence>
<comment type="caution">
    <text evidence="2">The sequence shown here is derived from an EMBL/GenBank/DDBJ whole genome shotgun (WGS) entry which is preliminary data.</text>
</comment>
<dbReference type="PANTHER" id="PTHR43135:SF3">
    <property type="entry name" value="ALPHA-D-RIBOSE 1-METHYLPHOSPHONATE 5-TRIPHOSPHATE DIPHOSPHATASE"/>
    <property type="match status" value="1"/>
</dbReference>
<sequence length="397" mass="43021">MRTLYLGKWLYTADAAGTVIEDFAMLTEGEQILWVKKREETDQTEADQVIDLKDAYVVPGFIDCHVHFLGSTSHGGGDYANENREIANVVCEGAAHAKQLLKAGVVACRDLGSYKGYALGIRDAINRGLIVGPKILACGYAVCARGGHGYEISYEVDDPDQMRGAVRQVVKDGADVVKLMVSGGVNSPGPEPGPCELTWEEIQTGIETAHNWGRKVGVHAHGNTAIRRCVDAGVDSIEHGVFMTEDIMDKMSAQGTFLVPTLCAPYYAVNEGIRLEPDNPDHKKSKEVLQRHRDVLKRCWEKGVKIAMGTDAGCPFNPYEAAAHEMVLMVMAGLTPKAALDAATRGGAELLDLPELGSLEAGKKASFVCLKGNPLEKINYVDELTALYMDGKKVNLD</sequence>
<dbReference type="InterPro" id="IPR006680">
    <property type="entry name" value="Amidohydro-rel"/>
</dbReference>
<keyword evidence="3" id="KW-1185">Reference proteome</keyword>
<dbReference type="EMBL" id="JAOQJL010000009">
    <property type="protein sequence ID" value="MCU6765003.1"/>
    <property type="molecule type" value="Genomic_DNA"/>
</dbReference>
<dbReference type="InterPro" id="IPR057744">
    <property type="entry name" value="OTAase-like"/>
</dbReference>
<dbReference type="Proteomes" id="UP001652409">
    <property type="component" value="Unassembled WGS sequence"/>
</dbReference>
<dbReference type="Gene3D" id="2.30.40.10">
    <property type="entry name" value="Urease, subunit C, domain 1"/>
    <property type="match status" value="1"/>
</dbReference>
<dbReference type="SUPFAM" id="SSF51338">
    <property type="entry name" value="Composite domain of metallo-dependent hydrolases"/>
    <property type="match status" value="1"/>
</dbReference>
<dbReference type="CDD" id="cd01299">
    <property type="entry name" value="Met_dep_hydrolase_A"/>
    <property type="match status" value="1"/>
</dbReference>
<evidence type="ECO:0000313" key="2">
    <source>
        <dbReference type="EMBL" id="MCU6765003.1"/>
    </source>
</evidence>
<dbReference type="InterPro" id="IPR051781">
    <property type="entry name" value="Metallo-dep_Hydrolase"/>
</dbReference>
<dbReference type="Pfam" id="PF01979">
    <property type="entry name" value="Amidohydro_1"/>
    <property type="match status" value="1"/>
</dbReference>
<dbReference type="RefSeq" id="WP_158421070.1">
    <property type="nucleotide sequence ID" value="NZ_JAOQJL010000009.1"/>
</dbReference>
<protein>
    <submittedName>
        <fullName evidence="2">Amidohydrolase family protein</fullName>
    </submittedName>
</protein>
<gene>
    <name evidence="2" type="ORF">OCV61_06190</name>
</gene>
<feature type="domain" description="Amidohydrolase-related" evidence="1">
    <location>
        <begin position="56"/>
        <end position="393"/>
    </location>
</feature>
<accession>A0ABT2TRZ0</accession>
<dbReference type="PANTHER" id="PTHR43135">
    <property type="entry name" value="ALPHA-D-RIBOSE 1-METHYLPHOSPHONATE 5-TRIPHOSPHATE DIPHOSPHATASE"/>
    <property type="match status" value="1"/>
</dbReference>
<dbReference type="InterPro" id="IPR011059">
    <property type="entry name" value="Metal-dep_hydrolase_composite"/>
</dbReference>